<evidence type="ECO:0000313" key="6">
    <source>
        <dbReference type="Proteomes" id="UP000176834"/>
    </source>
</evidence>
<dbReference type="GO" id="GO:0004582">
    <property type="term" value="F:dolichyl-phosphate beta-D-mannosyltransferase activity"/>
    <property type="evidence" value="ECO:0007669"/>
    <property type="project" value="InterPro"/>
</dbReference>
<dbReference type="FunFam" id="3.90.550.10:FF:000122">
    <property type="entry name" value="Dolichol-phosphate mannosyltransferase subunit 1"/>
    <property type="match status" value="1"/>
</dbReference>
<reference evidence="5 6" key="1">
    <citation type="journal article" date="2016" name="Nat. Commun.">
        <title>Thousands of microbial genomes shed light on interconnected biogeochemical processes in an aquifer system.</title>
        <authorList>
            <person name="Anantharaman K."/>
            <person name="Brown C.T."/>
            <person name="Hug L.A."/>
            <person name="Sharon I."/>
            <person name="Castelle C.J."/>
            <person name="Probst A.J."/>
            <person name="Thomas B.C."/>
            <person name="Singh A."/>
            <person name="Wilkins M.J."/>
            <person name="Karaoz U."/>
            <person name="Brodie E.L."/>
            <person name="Williams K.H."/>
            <person name="Hubbard S.S."/>
            <person name="Banfield J.F."/>
        </authorList>
    </citation>
    <scope>NUCLEOTIDE SEQUENCE [LARGE SCALE GENOMIC DNA]</scope>
</reference>
<dbReference type="GO" id="GO:0009247">
    <property type="term" value="P:glycolipid biosynthetic process"/>
    <property type="evidence" value="ECO:0007669"/>
    <property type="project" value="TreeGrafter"/>
</dbReference>
<evidence type="ECO:0000256" key="2">
    <source>
        <dbReference type="ARBA" id="ARBA00022676"/>
    </source>
</evidence>
<dbReference type="Gene3D" id="3.90.550.10">
    <property type="entry name" value="Spore Coat Polysaccharide Biosynthesis Protein SpsA, Chain A"/>
    <property type="match status" value="1"/>
</dbReference>
<evidence type="ECO:0000256" key="1">
    <source>
        <dbReference type="ARBA" id="ARBA00006739"/>
    </source>
</evidence>
<dbReference type="CDD" id="cd06442">
    <property type="entry name" value="DPM1_like"/>
    <property type="match status" value="1"/>
</dbReference>
<dbReference type="Proteomes" id="UP000176834">
    <property type="component" value="Unassembled WGS sequence"/>
</dbReference>
<sequence>MTDYSQSIVLIPTLNEVGNLQNLIPAIFKSMPDISVLVVDDNSNDGTEGYLNSIKTQYPNLFLLTRQKNLGYGNACIDGFKWVLGHDFKCVVTMDADFSHDYKAIPSLLDNLVDGDVVIGSRYVSGGKIENWKLHRRILSKVANFYVRLILQTNISDFTTGFNAYRKEAIQKINLNGIKSDGYAFLVEFKYKLSKSGAKIVEFPITFSERREGQSKMSGKIIWESIKLPWRLRF</sequence>
<dbReference type="AlphaFoldDB" id="A0A1F8F1D3"/>
<dbReference type="PANTHER" id="PTHR43398:SF1">
    <property type="entry name" value="DOLICHOL-PHOSPHATE MANNOSYLTRANSFERASE SUBUNIT 1"/>
    <property type="match status" value="1"/>
</dbReference>
<organism evidence="5 6">
    <name type="scientific">Candidatus Yanofskybacteria bacterium RIFCSPHIGHO2_02_FULL_38_22b</name>
    <dbReference type="NCBI Taxonomy" id="1802673"/>
    <lineage>
        <taxon>Bacteria</taxon>
        <taxon>Candidatus Yanofskyibacteriota</taxon>
    </lineage>
</organism>
<feature type="domain" description="Glycosyltransferase 2-like" evidence="4">
    <location>
        <begin position="9"/>
        <end position="173"/>
    </location>
</feature>
<dbReference type="Pfam" id="PF00535">
    <property type="entry name" value="Glycos_transf_2"/>
    <property type="match status" value="1"/>
</dbReference>
<evidence type="ECO:0000259" key="4">
    <source>
        <dbReference type="Pfam" id="PF00535"/>
    </source>
</evidence>
<accession>A0A1F8F1D3</accession>
<comment type="similarity">
    <text evidence="1">Belongs to the glycosyltransferase 2 family.</text>
</comment>
<evidence type="ECO:0000256" key="3">
    <source>
        <dbReference type="ARBA" id="ARBA00022679"/>
    </source>
</evidence>
<dbReference type="SUPFAM" id="SSF53448">
    <property type="entry name" value="Nucleotide-diphospho-sugar transferases"/>
    <property type="match status" value="1"/>
</dbReference>
<protein>
    <recommendedName>
        <fullName evidence="4">Glycosyltransferase 2-like domain-containing protein</fullName>
    </recommendedName>
</protein>
<gene>
    <name evidence="5" type="ORF">A3B86_03290</name>
</gene>
<dbReference type="PANTHER" id="PTHR43398">
    <property type="entry name" value="DOLICHOL-PHOSPHATE MANNOSYLTRANSFERASE SUBUNIT 1"/>
    <property type="match status" value="1"/>
</dbReference>
<keyword evidence="2" id="KW-0328">Glycosyltransferase</keyword>
<keyword evidence="3" id="KW-0808">Transferase</keyword>
<proteinExistence type="inferred from homology"/>
<dbReference type="GO" id="GO:0016020">
    <property type="term" value="C:membrane"/>
    <property type="evidence" value="ECO:0007669"/>
    <property type="project" value="GOC"/>
</dbReference>
<evidence type="ECO:0000313" key="5">
    <source>
        <dbReference type="EMBL" id="OGN06947.1"/>
    </source>
</evidence>
<dbReference type="EMBL" id="MGJN01000012">
    <property type="protein sequence ID" value="OGN06947.1"/>
    <property type="molecule type" value="Genomic_DNA"/>
</dbReference>
<comment type="caution">
    <text evidence="5">The sequence shown here is derived from an EMBL/GenBank/DDBJ whole genome shotgun (WGS) entry which is preliminary data.</text>
</comment>
<dbReference type="InterPro" id="IPR001173">
    <property type="entry name" value="Glyco_trans_2-like"/>
</dbReference>
<dbReference type="InterPro" id="IPR029044">
    <property type="entry name" value="Nucleotide-diphossugar_trans"/>
</dbReference>
<dbReference type="InterPro" id="IPR039528">
    <property type="entry name" value="DPM1-like"/>
</dbReference>
<name>A0A1F8F1D3_9BACT</name>